<dbReference type="OrthoDB" id="9806326at2"/>
<accession>A0A4Y9S3P3</accession>
<keyword evidence="2" id="KW-1185">Reference proteome</keyword>
<dbReference type="RefSeq" id="WP_135193528.1">
    <property type="nucleotide sequence ID" value="NZ_SPVH01000002.1"/>
</dbReference>
<dbReference type="CDD" id="cd14789">
    <property type="entry name" value="Tiki"/>
    <property type="match status" value="1"/>
</dbReference>
<name>A0A4Y9S3P3_9CAUL</name>
<dbReference type="Pfam" id="PF01963">
    <property type="entry name" value="TraB_PrgY_gumN"/>
    <property type="match status" value="1"/>
</dbReference>
<gene>
    <name evidence="1" type="ORF">EGY25_02720</name>
</gene>
<reference evidence="1 2" key="1">
    <citation type="submission" date="2019-03" db="EMBL/GenBank/DDBJ databases">
        <title>Draft genome of Brevundimonas sp. a heavy metal resistant soil bacteria.</title>
        <authorList>
            <person name="Soto J."/>
        </authorList>
    </citation>
    <scope>NUCLEOTIDE SEQUENCE [LARGE SCALE GENOMIC DNA]</scope>
    <source>
        <strain evidence="1 2">B-10</strain>
    </source>
</reference>
<dbReference type="Proteomes" id="UP000298216">
    <property type="component" value="Unassembled WGS sequence"/>
</dbReference>
<protein>
    <submittedName>
        <fullName evidence="1">TraB/GumN family protein</fullName>
    </submittedName>
</protein>
<organism evidence="1 2">
    <name type="scientific">Brevundimonas intermedia</name>
    <dbReference type="NCBI Taxonomy" id="74315"/>
    <lineage>
        <taxon>Bacteria</taxon>
        <taxon>Pseudomonadati</taxon>
        <taxon>Pseudomonadota</taxon>
        <taxon>Alphaproteobacteria</taxon>
        <taxon>Caulobacterales</taxon>
        <taxon>Caulobacteraceae</taxon>
        <taxon>Brevundimonas</taxon>
    </lineage>
</organism>
<dbReference type="PANTHER" id="PTHR40590">
    <property type="entry name" value="CYTOPLASMIC PROTEIN-RELATED"/>
    <property type="match status" value="1"/>
</dbReference>
<proteinExistence type="predicted"/>
<dbReference type="InterPro" id="IPR002816">
    <property type="entry name" value="TraB/PrgY/GumN_fam"/>
</dbReference>
<dbReference type="EMBL" id="SPVH01000002">
    <property type="protein sequence ID" value="TFW14138.1"/>
    <property type="molecule type" value="Genomic_DNA"/>
</dbReference>
<comment type="caution">
    <text evidence="1">The sequence shown here is derived from an EMBL/GenBank/DDBJ whole genome shotgun (WGS) entry which is preliminary data.</text>
</comment>
<sequence length="323" mass="33950">MNLQIALGRAASRVQSIGAGMALGLAAWAAIFAGEAYAETPVAPTPVALAPIARAAGDGPPLWVVRDADSTVYLFGTVHLLKPGTAWGSDKVDAAFDSASDVWFEVTNPDDQAALVPVFQQYGLSPDRPLSSWLTPDEQATLVKAAPAAGLTAQQIDPFRPWFAALMVATGPLTAAGYDPALGVEINLRARALAAGKPIHGLETIDQQIGALARMSDAGQMTYLRHYLKTYGTAAAELDHAVAGWIASDQAALAKYAHENGRAISEETHQIFMARRNADWADQIETLLKGSGTSFIAVGVGHLAGDDSLQDLLAARGISVIQQ</sequence>
<dbReference type="InterPro" id="IPR047111">
    <property type="entry name" value="YbaP-like"/>
</dbReference>
<evidence type="ECO:0000313" key="1">
    <source>
        <dbReference type="EMBL" id="TFW14138.1"/>
    </source>
</evidence>
<dbReference type="AlphaFoldDB" id="A0A4Y9S3P3"/>
<evidence type="ECO:0000313" key="2">
    <source>
        <dbReference type="Proteomes" id="UP000298216"/>
    </source>
</evidence>
<dbReference type="PANTHER" id="PTHR40590:SF1">
    <property type="entry name" value="CYTOPLASMIC PROTEIN"/>
    <property type="match status" value="1"/>
</dbReference>